<keyword evidence="1" id="KW-0472">Membrane</keyword>
<name>A0A379C2R6_9FIRM</name>
<proteinExistence type="predicted"/>
<sequence length="179" mass="20812">MYNSIIVGISMKITSKLGEIYSHSLLSKLIKKLNIFANFYRYSFVRRTLNDGKSIFENSFTYKIFIGFFGILNCFCNFLNRILREPIKNSLFLSPIKVVAKDLNSLLSFIFTFILYCGLFTSIYGLVFSKPIKLSLIILLLGFIGASLKGLYKDILDNSLFINYFTDFFKLDKEVDQWW</sequence>
<keyword evidence="1" id="KW-1133">Transmembrane helix</keyword>
<feature type="transmembrane region" description="Helical" evidence="1">
    <location>
        <begin position="64"/>
        <end position="83"/>
    </location>
</feature>
<reference evidence="2 3" key="1">
    <citation type="submission" date="2018-06" db="EMBL/GenBank/DDBJ databases">
        <authorList>
            <consortium name="Pathogen Informatics"/>
            <person name="Doyle S."/>
        </authorList>
    </citation>
    <scope>NUCLEOTIDE SEQUENCE [LARGE SCALE GENOMIC DNA]</scope>
    <source>
        <strain evidence="2 3">NCTC13149</strain>
    </source>
</reference>
<dbReference type="AlphaFoldDB" id="A0A379C2R6"/>
<gene>
    <name evidence="2" type="ORF">NCTC13149_00404</name>
</gene>
<evidence type="ECO:0000256" key="1">
    <source>
        <dbReference type="SAM" id="Phobius"/>
    </source>
</evidence>
<evidence type="ECO:0000313" key="2">
    <source>
        <dbReference type="EMBL" id="SUB56632.1"/>
    </source>
</evidence>
<protein>
    <submittedName>
        <fullName evidence="2">Uncharacterized protein</fullName>
    </submittedName>
</protein>
<organism evidence="2 3">
    <name type="scientific">Peptoniphilus lacrimalis</name>
    <dbReference type="NCBI Taxonomy" id="33031"/>
    <lineage>
        <taxon>Bacteria</taxon>
        <taxon>Bacillati</taxon>
        <taxon>Bacillota</taxon>
        <taxon>Tissierellia</taxon>
        <taxon>Tissierellales</taxon>
        <taxon>Peptoniphilaceae</taxon>
        <taxon>Peptoniphilus</taxon>
    </lineage>
</organism>
<dbReference type="Proteomes" id="UP000255517">
    <property type="component" value="Unassembled WGS sequence"/>
</dbReference>
<keyword evidence="1" id="KW-0812">Transmembrane</keyword>
<dbReference type="RefSeq" id="WP_019035268.1">
    <property type="nucleotide sequence ID" value="NZ_UGSZ01000001.1"/>
</dbReference>
<feature type="transmembrane region" description="Helical" evidence="1">
    <location>
        <begin position="103"/>
        <end position="126"/>
    </location>
</feature>
<accession>A0A379C2R6</accession>
<dbReference type="STRING" id="1122949.GCA_000378725_01652"/>
<feature type="transmembrane region" description="Helical" evidence="1">
    <location>
        <begin position="132"/>
        <end position="152"/>
    </location>
</feature>
<dbReference type="EMBL" id="UGSZ01000001">
    <property type="protein sequence ID" value="SUB56632.1"/>
    <property type="molecule type" value="Genomic_DNA"/>
</dbReference>
<evidence type="ECO:0000313" key="3">
    <source>
        <dbReference type="Proteomes" id="UP000255517"/>
    </source>
</evidence>